<protein>
    <submittedName>
        <fullName evidence="3">FliH/SctL family protein</fullName>
    </submittedName>
</protein>
<name>A0ABV7EA87_9SPHN</name>
<reference evidence="4" key="1">
    <citation type="journal article" date="2019" name="Int. J. Syst. Evol. Microbiol.">
        <title>The Global Catalogue of Microorganisms (GCM) 10K type strain sequencing project: providing services to taxonomists for standard genome sequencing and annotation.</title>
        <authorList>
            <consortium name="The Broad Institute Genomics Platform"/>
            <consortium name="The Broad Institute Genome Sequencing Center for Infectious Disease"/>
            <person name="Wu L."/>
            <person name="Ma J."/>
        </authorList>
    </citation>
    <scope>NUCLEOTIDE SEQUENCE [LARGE SCALE GENOMIC DNA]</scope>
    <source>
        <strain evidence="4">KCTC 52607</strain>
    </source>
</reference>
<proteinExistence type="predicted"/>
<sequence length="204" mass="21455">MASSFEPLFAPAPAQGSASGPDWMALLSQRGGFASAGFAGRHQPEPPPQAEPDRALAQAFAEGEAQGRALAEAAFIEAEEARAALTLSLAQLDEAMERELAQRLAECVAALCEATLAPLALDRAALERRCVRAAGMVGEGITDASLRLHPDDVRLLDPAFASTWHILPDPMLERGSVVFDTAEGAVVDGPAEWRAALREALGLC</sequence>
<evidence type="ECO:0000259" key="2">
    <source>
        <dbReference type="Pfam" id="PF02108"/>
    </source>
</evidence>
<dbReference type="Pfam" id="PF02108">
    <property type="entry name" value="FliH"/>
    <property type="match status" value="1"/>
</dbReference>
<evidence type="ECO:0000313" key="4">
    <source>
        <dbReference type="Proteomes" id="UP001595456"/>
    </source>
</evidence>
<organism evidence="3 4">
    <name type="scientific">Alteraurantiacibacter palmitatis</name>
    <dbReference type="NCBI Taxonomy" id="2054628"/>
    <lineage>
        <taxon>Bacteria</taxon>
        <taxon>Pseudomonadati</taxon>
        <taxon>Pseudomonadota</taxon>
        <taxon>Alphaproteobacteria</taxon>
        <taxon>Sphingomonadales</taxon>
        <taxon>Erythrobacteraceae</taxon>
        <taxon>Alteraurantiacibacter</taxon>
    </lineage>
</organism>
<accession>A0ABV7EA87</accession>
<feature type="domain" description="Flagellar assembly protein FliH/Type III secretion system HrpE" evidence="2">
    <location>
        <begin position="80"/>
        <end position="186"/>
    </location>
</feature>
<evidence type="ECO:0000256" key="1">
    <source>
        <dbReference type="SAM" id="MobiDB-lite"/>
    </source>
</evidence>
<feature type="region of interest" description="Disordered" evidence="1">
    <location>
        <begin position="1"/>
        <end position="21"/>
    </location>
</feature>
<dbReference type="InterPro" id="IPR018035">
    <property type="entry name" value="Flagellar_FliH/T3SS_HrpE"/>
</dbReference>
<dbReference type="Proteomes" id="UP001595456">
    <property type="component" value="Unassembled WGS sequence"/>
</dbReference>
<dbReference type="EMBL" id="JBHRST010000022">
    <property type="protein sequence ID" value="MFC3098916.1"/>
    <property type="molecule type" value="Genomic_DNA"/>
</dbReference>
<dbReference type="RefSeq" id="WP_336924602.1">
    <property type="nucleotide sequence ID" value="NZ_JBANRO010000001.1"/>
</dbReference>
<evidence type="ECO:0000313" key="3">
    <source>
        <dbReference type="EMBL" id="MFC3098916.1"/>
    </source>
</evidence>
<keyword evidence="4" id="KW-1185">Reference proteome</keyword>
<gene>
    <name evidence="3" type="ORF">ACFODU_14060</name>
</gene>
<comment type="caution">
    <text evidence="3">The sequence shown here is derived from an EMBL/GenBank/DDBJ whole genome shotgun (WGS) entry which is preliminary data.</text>
</comment>
<feature type="compositionally biased region" description="Low complexity" evidence="1">
    <location>
        <begin position="11"/>
        <end position="21"/>
    </location>
</feature>